<feature type="region of interest" description="Disordered" evidence="1">
    <location>
        <begin position="583"/>
        <end position="651"/>
    </location>
</feature>
<feature type="region of interest" description="Disordered" evidence="1">
    <location>
        <begin position="332"/>
        <end position="403"/>
    </location>
</feature>
<feature type="compositionally biased region" description="Low complexity" evidence="1">
    <location>
        <begin position="841"/>
        <end position="856"/>
    </location>
</feature>
<evidence type="ECO:0000256" key="1">
    <source>
        <dbReference type="SAM" id="MobiDB-lite"/>
    </source>
</evidence>
<protein>
    <submittedName>
        <fullName evidence="2">Uncharacterized protein</fullName>
    </submittedName>
</protein>
<feature type="compositionally biased region" description="Polar residues" evidence="1">
    <location>
        <begin position="808"/>
        <end position="823"/>
    </location>
</feature>
<dbReference type="AlphaFoldDB" id="A0A9K3CXY1"/>
<feature type="region of interest" description="Disordered" evidence="1">
    <location>
        <begin position="808"/>
        <end position="946"/>
    </location>
</feature>
<evidence type="ECO:0000313" key="2">
    <source>
        <dbReference type="EMBL" id="GIQ84455.1"/>
    </source>
</evidence>
<feature type="compositionally biased region" description="Basic and acidic residues" evidence="1">
    <location>
        <begin position="865"/>
        <end position="878"/>
    </location>
</feature>
<sequence>WYSVFGRNVTSLLNLLPGFPRWSKVTRFINDLPAMFMTDGGHSDNVAMWNMLVERQFPFILADANNRYEQGCNASYGITKSVERLGYEMACMNPSHIANLRLDSDMLIGQSLPPKIVPPLVPRDDGRSSRVRDAPGLSLTCDTLPVDADTECALSPDTHPHHTHTHRGIQRALDPDFEDNVYVAQLKIIANDCNIILPYRMWDKAYRVAGEFLAKEGASTHSTPAVYPSITLPSGDRASPVFFSSPWCHLIRLTRASRGLVLMVGTGQTDMNRRVLEFRGVDMPVRWANPLVDLALLSRQLQENIRDIVTERDYQEYPLDGEDLRAAEIQALEVDASPAPDTKGKGRGRKGGKGMRKAQPKRPQRKVSRAPHSAPLPQHSVPLSPGVDGPPEDPSFWEGMVPGTEAPPGKPRFWFWIVPKIGSFAIRKTSAGMSMCSQEPSFTGCLAQYQSCLPPHLGTLNQFISREAAEAFTRCGRFAYVSVVEVTLALFGHRAQAPPRYASYLPDPWYWRWLASEYSAAVHDSMQLVTGTYHDAGVRMTSHIAGLLSDIFRAMLNGTACPNVEECRRLVLHAKRCASIAGLSAAPPKGHRGSIPSTFDEVKRESQRLPDDPVAQIPPDRESDTETEGEGEGEGERGSLRSRGRGLNDPSVTLEDLDVEMSASDSASALPYVTVNVGNDDLGLGNGVEGEDADDGNAWFDNCMDIAGQIYLLCEVFLKCIIVHEPLRGRVVTDYGVDGDERVMNRVNQSDSSAMKSNDRAHRMRRAWQRIPPFFSNINNVMNILHRVPSAPPTPVARHLSREVSYGVSSVSHSRAPSTSSGPGSVGLPPRATPVMDRDSAAQVSATLSSVSAVLSDDVDSGCTPEHKGERERERESEATSELEVFDIEGVESLDTLSLPMQDSEPCANTETEGETESERESESEGESDDVDTAPDCLPEVSEERV</sequence>
<feature type="non-terminal residue" evidence="2">
    <location>
        <position position="946"/>
    </location>
</feature>
<feature type="compositionally biased region" description="Basic residues" evidence="1">
    <location>
        <begin position="345"/>
        <end position="369"/>
    </location>
</feature>
<keyword evidence="3" id="KW-1185">Reference proteome</keyword>
<feature type="compositionally biased region" description="Basic and acidic residues" evidence="1">
    <location>
        <begin position="600"/>
        <end position="611"/>
    </location>
</feature>
<reference evidence="2 3" key="1">
    <citation type="journal article" date="2018" name="PLoS ONE">
        <title>The draft genome of Kipferlia bialata reveals reductive genome evolution in fornicate parasites.</title>
        <authorList>
            <person name="Tanifuji G."/>
            <person name="Takabayashi S."/>
            <person name="Kume K."/>
            <person name="Takagi M."/>
            <person name="Nakayama T."/>
            <person name="Kamikawa R."/>
            <person name="Inagaki Y."/>
            <person name="Hashimoto T."/>
        </authorList>
    </citation>
    <scope>NUCLEOTIDE SEQUENCE [LARGE SCALE GENOMIC DNA]</scope>
    <source>
        <strain evidence="2">NY0173</strain>
    </source>
</reference>
<comment type="caution">
    <text evidence="2">The sequence shown here is derived from an EMBL/GenBank/DDBJ whole genome shotgun (WGS) entry which is preliminary data.</text>
</comment>
<name>A0A9K3CXY1_9EUKA</name>
<accession>A0A9K3CXY1</accession>
<proteinExistence type="predicted"/>
<evidence type="ECO:0000313" key="3">
    <source>
        <dbReference type="Proteomes" id="UP000265618"/>
    </source>
</evidence>
<organism evidence="2 3">
    <name type="scientific">Kipferlia bialata</name>
    <dbReference type="NCBI Taxonomy" id="797122"/>
    <lineage>
        <taxon>Eukaryota</taxon>
        <taxon>Metamonada</taxon>
        <taxon>Carpediemonas-like organisms</taxon>
        <taxon>Kipferlia</taxon>
    </lineage>
</organism>
<feature type="compositionally biased region" description="Acidic residues" evidence="1">
    <location>
        <begin position="924"/>
        <end position="933"/>
    </location>
</feature>
<dbReference type="EMBL" id="BDIP01001463">
    <property type="protein sequence ID" value="GIQ84455.1"/>
    <property type="molecule type" value="Genomic_DNA"/>
</dbReference>
<gene>
    <name evidence="2" type="ORF">KIPB_005948</name>
</gene>
<feature type="compositionally biased region" description="Acidic residues" evidence="1">
    <location>
        <begin position="879"/>
        <end position="892"/>
    </location>
</feature>
<dbReference type="Proteomes" id="UP000265618">
    <property type="component" value="Unassembled WGS sequence"/>
</dbReference>